<dbReference type="RefSeq" id="WP_157474136.1">
    <property type="nucleotide sequence ID" value="NZ_BBWV01000005.1"/>
</dbReference>
<keyword evidence="2" id="KW-1185">Reference proteome</keyword>
<gene>
    <name evidence="1" type="ORF">FPE01S_05_00810</name>
</gene>
<evidence type="ECO:0000313" key="2">
    <source>
        <dbReference type="Proteomes" id="UP000033121"/>
    </source>
</evidence>
<evidence type="ECO:0000313" key="1">
    <source>
        <dbReference type="EMBL" id="GAO45384.1"/>
    </source>
</evidence>
<dbReference type="EMBL" id="BBWV01000005">
    <property type="protein sequence ID" value="GAO45384.1"/>
    <property type="molecule type" value="Genomic_DNA"/>
</dbReference>
<reference evidence="1 2" key="1">
    <citation type="submission" date="2015-04" db="EMBL/GenBank/DDBJ databases">
        <title>Whole genome shotgun sequence of Flavihumibacter petaseus NBRC 106054.</title>
        <authorList>
            <person name="Miyazawa S."/>
            <person name="Hosoyama A."/>
            <person name="Hashimoto M."/>
            <person name="Noguchi M."/>
            <person name="Tsuchikane K."/>
            <person name="Ohji S."/>
            <person name="Yamazoe A."/>
            <person name="Ichikawa N."/>
            <person name="Kimura A."/>
            <person name="Fujita N."/>
        </authorList>
    </citation>
    <scope>NUCLEOTIDE SEQUENCE [LARGE SCALE GENOMIC DNA]</scope>
    <source>
        <strain evidence="1 2">NBRC 106054</strain>
    </source>
</reference>
<sequence>MSPELRKLVERHLSADLKFYVDKLNLKFDWSESCIEGHDTKFLQSTVENFSGIAVFDENDSLVGEGWMKFVHEGGFFLVYWDYITTWSKEQKLSEKGRQGIPDHIWELIPEDIKPNYEAERNRFYRSNLW</sequence>
<name>A0A0E9N6E5_9BACT</name>
<comment type="caution">
    <text evidence="1">The sequence shown here is derived from an EMBL/GenBank/DDBJ whole genome shotgun (WGS) entry which is preliminary data.</text>
</comment>
<protein>
    <submittedName>
        <fullName evidence="1">Uncharacterized protein</fullName>
    </submittedName>
</protein>
<dbReference type="Proteomes" id="UP000033121">
    <property type="component" value="Unassembled WGS sequence"/>
</dbReference>
<dbReference type="OrthoDB" id="883339at2"/>
<dbReference type="AlphaFoldDB" id="A0A0E9N6E5"/>
<accession>A0A0E9N6E5</accession>
<proteinExistence type="predicted"/>
<organism evidence="1 2">
    <name type="scientific">Flavihumibacter petaseus NBRC 106054</name>
    <dbReference type="NCBI Taxonomy" id="1220578"/>
    <lineage>
        <taxon>Bacteria</taxon>
        <taxon>Pseudomonadati</taxon>
        <taxon>Bacteroidota</taxon>
        <taxon>Chitinophagia</taxon>
        <taxon>Chitinophagales</taxon>
        <taxon>Chitinophagaceae</taxon>
        <taxon>Flavihumibacter</taxon>
    </lineage>
</organism>